<name>A0A4Y7Q839_9AGAM</name>
<dbReference type="InterPro" id="IPR014710">
    <property type="entry name" value="RmlC-like_jellyroll"/>
</dbReference>
<gene>
    <name evidence="4" type="ORF">BD410DRAFT_152519</name>
</gene>
<dbReference type="InterPro" id="IPR011051">
    <property type="entry name" value="RmlC_Cupin_sf"/>
</dbReference>
<dbReference type="Proteomes" id="UP000294933">
    <property type="component" value="Unassembled WGS sequence"/>
</dbReference>
<reference evidence="4 5" key="1">
    <citation type="submission" date="2018-06" db="EMBL/GenBank/DDBJ databases">
        <title>A transcriptomic atlas of mushroom development highlights an independent origin of complex multicellularity.</title>
        <authorList>
            <consortium name="DOE Joint Genome Institute"/>
            <person name="Krizsan K."/>
            <person name="Almasi E."/>
            <person name="Merenyi Z."/>
            <person name="Sahu N."/>
            <person name="Viragh M."/>
            <person name="Koszo T."/>
            <person name="Mondo S."/>
            <person name="Kiss B."/>
            <person name="Balint B."/>
            <person name="Kues U."/>
            <person name="Barry K."/>
            <person name="Hegedus J.C."/>
            <person name="Henrissat B."/>
            <person name="Johnson J."/>
            <person name="Lipzen A."/>
            <person name="Ohm R."/>
            <person name="Nagy I."/>
            <person name="Pangilinan J."/>
            <person name="Yan J."/>
            <person name="Xiong Y."/>
            <person name="Grigoriev I.V."/>
            <person name="Hibbett D.S."/>
            <person name="Nagy L.G."/>
        </authorList>
    </citation>
    <scope>NUCLEOTIDE SEQUENCE [LARGE SCALE GENOMIC DNA]</scope>
    <source>
        <strain evidence="4 5">SZMC22713</strain>
    </source>
</reference>
<feature type="domain" description="Pirin N-terminal" evidence="3">
    <location>
        <begin position="54"/>
        <end position="159"/>
    </location>
</feature>
<dbReference type="InterPro" id="IPR012093">
    <property type="entry name" value="Pirin"/>
</dbReference>
<proteinExistence type="inferred from homology"/>
<evidence type="ECO:0000313" key="5">
    <source>
        <dbReference type="Proteomes" id="UP000294933"/>
    </source>
</evidence>
<dbReference type="OrthoDB" id="10261807at2759"/>
<dbReference type="STRING" id="50990.A0A4Y7Q839"/>
<dbReference type="Gene3D" id="2.60.120.10">
    <property type="entry name" value="Jelly Rolls"/>
    <property type="match status" value="2"/>
</dbReference>
<dbReference type="InterPro" id="IPR003829">
    <property type="entry name" value="Pirin_N_dom"/>
</dbReference>
<organism evidence="4 5">
    <name type="scientific">Rickenella mellea</name>
    <dbReference type="NCBI Taxonomy" id="50990"/>
    <lineage>
        <taxon>Eukaryota</taxon>
        <taxon>Fungi</taxon>
        <taxon>Dikarya</taxon>
        <taxon>Basidiomycota</taxon>
        <taxon>Agaricomycotina</taxon>
        <taxon>Agaricomycetes</taxon>
        <taxon>Hymenochaetales</taxon>
        <taxon>Rickenellaceae</taxon>
        <taxon>Rickenella</taxon>
    </lineage>
</organism>
<dbReference type="Pfam" id="PF02678">
    <property type="entry name" value="Pirin"/>
    <property type="match status" value="1"/>
</dbReference>
<comment type="similarity">
    <text evidence="1 2">Belongs to the pirin family.</text>
</comment>
<dbReference type="SUPFAM" id="SSF51182">
    <property type="entry name" value="RmlC-like cupins"/>
    <property type="match status" value="1"/>
</dbReference>
<dbReference type="EMBL" id="ML170169">
    <property type="protein sequence ID" value="TDL23827.1"/>
    <property type="molecule type" value="Genomic_DNA"/>
</dbReference>
<evidence type="ECO:0000313" key="4">
    <source>
        <dbReference type="EMBL" id="TDL23827.1"/>
    </source>
</evidence>
<sequence>MAIPSFRLALFLRSAQATSFRNLKTLKSFYSTSPHLSQDMAVKFVPRPSTERGNADHGWLKSFHTFSFADYQDSQHDQFGSLRVINEDRVEPKTGFGTHGHREFEIFSYVVNGELEHKDSMGNTEVLKRGDVQLTSAGTGIRHSEKTYGSNQVHFLQIWTVPWKNGLTPKYFTRKYSHFSDEEKTDKWVRVVAPVSAPGVADEREGAGPAPVQSPVSLYATMLSPAASLPHTFPATLSADSASPSTARKAYIHVVQTSGYNTKMSSGASVKVTGDDAVLELKEGDGAYIFGEAGKELKVENTGDRVAEVLLFDVE</sequence>
<dbReference type="CDD" id="cd02910">
    <property type="entry name" value="cupin_Yhhw_N"/>
    <property type="match status" value="1"/>
</dbReference>
<dbReference type="PANTHER" id="PTHR43212">
    <property type="entry name" value="QUERCETIN 2,3-DIOXYGENASE"/>
    <property type="match status" value="1"/>
</dbReference>
<dbReference type="VEuPathDB" id="FungiDB:BD410DRAFT_152519"/>
<evidence type="ECO:0000256" key="2">
    <source>
        <dbReference type="RuleBase" id="RU003457"/>
    </source>
</evidence>
<dbReference type="AlphaFoldDB" id="A0A4Y7Q839"/>
<dbReference type="PANTHER" id="PTHR43212:SF3">
    <property type="entry name" value="QUERCETIN 2,3-DIOXYGENASE"/>
    <property type="match status" value="1"/>
</dbReference>
<evidence type="ECO:0000259" key="3">
    <source>
        <dbReference type="Pfam" id="PF02678"/>
    </source>
</evidence>
<keyword evidence="5" id="KW-1185">Reference proteome</keyword>
<evidence type="ECO:0000256" key="1">
    <source>
        <dbReference type="ARBA" id="ARBA00008416"/>
    </source>
</evidence>
<accession>A0A4Y7Q839</accession>
<protein>
    <submittedName>
        <fullName evidence="4">Pirin domain-containing protein</fullName>
    </submittedName>
</protein>